<evidence type="ECO:0000313" key="1">
    <source>
        <dbReference type="EMBL" id="RUR77042.1"/>
    </source>
</evidence>
<sequence length="428" mass="47787">MREQKEKVYQSLNEADMKALKQELQGEAVYHSIATSINSKRKVAAFVNQLPVTERLRWIEEWGLHGLVELPEPPREFRTAPLPQEIPIPAIADIDEESVQQVVNPGVMQVLGAIAEDFPQYIRLDSKWVDELCDAASNHNMSARSNHHFYLAGGTQSGKSTLAGVLINKIAAKSQGAATVIGNDPKDGVTRWLCKFSRKFDGMEAIPDWIKFATREVDDRKQAIANQSGNCDRIPELFLVQDEVDSVFGGGKGFPGKVDKKTAEALQALWNYIIKFTAGLKCHGVFMGQSPLCGATGFSRPDLKNVCFIAMGQTASYILDNPKDFINVKDEILQVFQQTCELLDKASVRYALVVPTRSNPFVAIIPTFDIGSMEQKQDVGDAYMEIKQWLKSLERLPSDRELADTWKKLTGLELNEQGLSELKRILEI</sequence>
<reference evidence="1 2" key="1">
    <citation type="journal article" date="2019" name="Genome Biol. Evol.">
        <title>Day and night: Metabolic profiles and evolutionary relationships of six axenic non-marine cyanobacteria.</title>
        <authorList>
            <person name="Will S.E."/>
            <person name="Henke P."/>
            <person name="Boedeker C."/>
            <person name="Huang S."/>
            <person name="Brinkmann H."/>
            <person name="Rohde M."/>
            <person name="Jarek M."/>
            <person name="Friedl T."/>
            <person name="Seufert S."/>
            <person name="Schumacher M."/>
            <person name="Overmann J."/>
            <person name="Neumann-Schaal M."/>
            <person name="Petersen J."/>
        </authorList>
    </citation>
    <scope>NUCLEOTIDE SEQUENCE [LARGE SCALE GENOMIC DNA]</scope>
    <source>
        <strain evidence="1 2">PCC 6912</strain>
    </source>
</reference>
<organism evidence="1 2">
    <name type="scientific">Chlorogloeopsis fritschii PCC 6912</name>
    <dbReference type="NCBI Taxonomy" id="211165"/>
    <lineage>
        <taxon>Bacteria</taxon>
        <taxon>Bacillati</taxon>
        <taxon>Cyanobacteriota</taxon>
        <taxon>Cyanophyceae</taxon>
        <taxon>Nostocales</taxon>
        <taxon>Chlorogloeopsidaceae</taxon>
        <taxon>Chlorogloeopsis</taxon>
    </lineage>
</organism>
<dbReference type="Gene3D" id="3.40.50.300">
    <property type="entry name" value="P-loop containing nucleotide triphosphate hydrolases"/>
    <property type="match status" value="1"/>
</dbReference>
<dbReference type="SUPFAM" id="SSF52540">
    <property type="entry name" value="P-loop containing nucleoside triphosphate hydrolases"/>
    <property type="match status" value="1"/>
</dbReference>
<gene>
    <name evidence="1" type="ORF">PCC6912_40010</name>
</gene>
<dbReference type="AlphaFoldDB" id="A0A3S0ZPV0"/>
<proteinExistence type="predicted"/>
<evidence type="ECO:0008006" key="3">
    <source>
        <dbReference type="Google" id="ProtNLM"/>
    </source>
</evidence>
<dbReference type="STRING" id="211165.GCA_000317285_01736"/>
<evidence type="ECO:0000313" key="2">
    <source>
        <dbReference type="Proteomes" id="UP000268857"/>
    </source>
</evidence>
<protein>
    <recommendedName>
        <fullName evidence="3">FtsK domain-containing protein</fullName>
    </recommendedName>
</protein>
<accession>A0A3S0ZPV0</accession>
<dbReference type="EMBL" id="RSCJ01000018">
    <property type="protein sequence ID" value="RUR77042.1"/>
    <property type="molecule type" value="Genomic_DNA"/>
</dbReference>
<name>A0A3S0ZPV0_CHLFR</name>
<dbReference type="InterPro" id="IPR027417">
    <property type="entry name" value="P-loop_NTPase"/>
</dbReference>
<keyword evidence="2" id="KW-1185">Reference proteome</keyword>
<comment type="caution">
    <text evidence="1">The sequence shown here is derived from an EMBL/GenBank/DDBJ whole genome shotgun (WGS) entry which is preliminary data.</text>
</comment>
<dbReference type="Proteomes" id="UP000268857">
    <property type="component" value="Unassembled WGS sequence"/>
</dbReference>